<feature type="compositionally biased region" description="Gly residues" evidence="6">
    <location>
        <begin position="228"/>
        <end position="239"/>
    </location>
</feature>
<feature type="region of interest" description="Disordered" evidence="6">
    <location>
        <begin position="277"/>
        <end position="402"/>
    </location>
</feature>
<feature type="compositionally biased region" description="Acidic residues" evidence="6">
    <location>
        <begin position="212"/>
        <end position="222"/>
    </location>
</feature>
<dbReference type="PROSITE" id="PS50888">
    <property type="entry name" value="BHLH"/>
    <property type="match status" value="1"/>
</dbReference>
<dbReference type="GO" id="GO:0046983">
    <property type="term" value="F:protein dimerization activity"/>
    <property type="evidence" value="ECO:0007669"/>
    <property type="project" value="InterPro"/>
</dbReference>
<evidence type="ECO:0000256" key="6">
    <source>
        <dbReference type="SAM" id="MobiDB-lite"/>
    </source>
</evidence>
<dbReference type="OrthoDB" id="8964853at2759"/>
<protein>
    <recommendedName>
        <fullName evidence="7">BHLH domain-containing protein</fullName>
    </recommendedName>
</protein>
<organism evidence="8 9">
    <name type="scientific">Crucibulum laeve</name>
    <dbReference type="NCBI Taxonomy" id="68775"/>
    <lineage>
        <taxon>Eukaryota</taxon>
        <taxon>Fungi</taxon>
        <taxon>Dikarya</taxon>
        <taxon>Basidiomycota</taxon>
        <taxon>Agaricomycotina</taxon>
        <taxon>Agaricomycetes</taxon>
        <taxon>Agaricomycetidae</taxon>
        <taxon>Agaricales</taxon>
        <taxon>Agaricineae</taxon>
        <taxon>Nidulariaceae</taxon>
        <taxon>Crucibulum</taxon>
    </lineage>
</organism>
<dbReference type="CDD" id="cd00083">
    <property type="entry name" value="bHLH_SF"/>
    <property type="match status" value="1"/>
</dbReference>
<evidence type="ECO:0000256" key="3">
    <source>
        <dbReference type="ARBA" id="ARBA00023159"/>
    </source>
</evidence>
<name>A0A5C3LL98_9AGAR</name>
<accession>A0A5C3LL98</accession>
<feature type="compositionally biased region" description="Basic residues" evidence="6">
    <location>
        <begin position="332"/>
        <end position="347"/>
    </location>
</feature>
<evidence type="ECO:0000256" key="5">
    <source>
        <dbReference type="ARBA" id="ARBA00023242"/>
    </source>
</evidence>
<feature type="domain" description="BHLH" evidence="7">
    <location>
        <begin position="96"/>
        <end position="148"/>
    </location>
</feature>
<evidence type="ECO:0000256" key="1">
    <source>
        <dbReference type="ARBA" id="ARBA00023015"/>
    </source>
</evidence>
<dbReference type="AlphaFoldDB" id="A0A5C3LL98"/>
<keyword evidence="3" id="KW-0010">Activator</keyword>
<feature type="compositionally biased region" description="Pro residues" evidence="6">
    <location>
        <begin position="363"/>
        <end position="373"/>
    </location>
</feature>
<dbReference type="STRING" id="68775.A0A5C3LL98"/>
<dbReference type="Pfam" id="PF00010">
    <property type="entry name" value="HLH"/>
    <property type="match status" value="1"/>
</dbReference>
<dbReference type="GO" id="GO:0090575">
    <property type="term" value="C:RNA polymerase II transcription regulator complex"/>
    <property type="evidence" value="ECO:0007669"/>
    <property type="project" value="TreeGrafter"/>
</dbReference>
<keyword evidence="9" id="KW-1185">Reference proteome</keyword>
<dbReference type="GO" id="GO:0003677">
    <property type="term" value="F:DNA binding"/>
    <property type="evidence" value="ECO:0007669"/>
    <property type="project" value="UniProtKB-KW"/>
</dbReference>
<evidence type="ECO:0000259" key="7">
    <source>
        <dbReference type="PROSITE" id="PS50888"/>
    </source>
</evidence>
<feature type="compositionally biased region" description="Low complexity" evidence="6">
    <location>
        <begin position="513"/>
        <end position="523"/>
    </location>
</feature>
<keyword evidence="2" id="KW-0238">DNA-binding</keyword>
<dbReference type="PANTHER" id="PTHR10328:SF3">
    <property type="entry name" value="PROTEIN MAX"/>
    <property type="match status" value="1"/>
</dbReference>
<dbReference type="PANTHER" id="PTHR10328">
    <property type="entry name" value="PROTEIN MAX MYC-ASSOCIATED FACTOR X"/>
    <property type="match status" value="1"/>
</dbReference>
<keyword evidence="5" id="KW-0539">Nucleus</keyword>
<feature type="compositionally biased region" description="Basic residues" evidence="6">
    <location>
        <begin position="383"/>
        <end position="394"/>
    </location>
</feature>
<reference evidence="8 9" key="1">
    <citation type="journal article" date="2019" name="Nat. Ecol. Evol.">
        <title>Megaphylogeny resolves global patterns of mushroom evolution.</title>
        <authorList>
            <person name="Varga T."/>
            <person name="Krizsan K."/>
            <person name="Foldi C."/>
            <person name="Dima B."/>
            <person name="Sanchez-Garcia M."/>
            <person name="Sanchez-Ramirez S."/>
            <person name="Szollosi G.J."/>
            <person name="Szarkandi J.G."/>
            <person name="Papp V."/>
            <person name="Albert L."/>
            <person name="Andreopoulos W."/>
            <person name="Angelini C."/>
            <person name="Antonin V."/>
            <person name="Barry K.W."/>
            <person name="Bougher N.L."/>
            <person name="Buchanan P."/>
            <person name="Buyck B."/>
            <person name="Bense V."/>
            <person name="Catcheside P."/>
            <person name="Chovatia M."/>
            <person name="Cooper J."/>
            <person name="Damon W."/>
            <person name="Desjardin D."/>
            <person name="Finy P."/>
            <person name="Geml J."/>
            <person name="Haridas S."/>
            <person name="Hughes K."/>
            <person name="Justo A."/>
            <person name="Karasinski D."/>
            <person name="Kautmanova I."/>
            <person name="Kiss B."/>
            <person name="Kocsube S."/>
            <person name="Kotiranta H."/>
            <person name="LaButti K.M."/>
            <person name="Lechner B.E."/>
            <person name="Liimatainen K."/>
            <person name="Lipzen A."/>
            <person name="Lukacs Z."/>
            <person name="Mihaltcheva S."/>
            <person name="Morgado L.N."/>
            <person name="Niskanen T."/>
            <person name="Noordeloos M.E."/>
            <person name="Ohm R.A."/>
            <person name="Ortiz-Santana B."/>
            <person name="Ovrebo C."/>
            <person name="Racz N."/>
            <person name="Riley R."/>
            <person name="Savchenko A."/>
            <person name="Shiryaev A."/>
            <person name="Soop K."/>
            <person name="Spirin V."/>
            <person name="Szebenyi C."/>
            <person name="Tomsovsky M."/>
            <person name="Tulloss R.E."/>
            <person name="Uehling J."/>
            <person name="Grigoriev I.V."/>
            <person name="Vagvolgyi C."/>
            <person name="Papp T."/>
            <person name="Martin F.M."/>
            <person name="Miettinen O."/>
            <person name="Hibbett D.S."/>
            <person name="Nagy L.G."/>
        </authorList>
    </citation>
    <scope>NUCLEOTIDE SEQUENCE [LARGE SCALE GENOMIC DNA]</scope>
    <source>
        <strain evidence="8 9">CBS 166.37</strain>
    </source>
</reference>
<gene>
    <name evidence="8" type="ORF">BDQ12DRAFT_727391</name>
</gene>
<dbReference type="InterPro" id="IPR036638">
    <property type="entry name" value="HLH_DNA-bd_sf"/>
</dbReference>
<dbReference type="SUPFAM" id="SSF47459">
    <property type="entry name" value="HLH, helix-loop-helix DNA-binding domain"/>
    <property type="match status" value="1"/>
</dbReference>
<dbReference type="InterPro" id="IPR011598">
    <property type="entry name" value="bHLH_dom"/>
</dbReference>
<evidence type="ECO:0000313" key="9">
    <source>
        <dbReference type="Proteomes" id="UP000308652"/>
    </source>
</evidence>
<feature type="region of interest" description="Disordered" evidence="6">
    <location>
        <begin position="212"/>
        <end position="247"/>
    </location>
</feature>
<dbReference type="GO" id="GO:0003700">
    <property type="term" value="F:DNA-binding transcription factor activity"/>
    <property type="evidence" value="ECO:0007669"/>
    <property type="project" value="TreeGrafter"/>
</dbReference>
<feature type="region of interest" description="Disordered" evidence="6">
    <location>
        <begin position="1"/>
        <end position="108"/>
    </location>
</feature>
<feature type="compositionally biased region" description="Low complexity" evidence="6">
    <location>
        <begin position="34"/>
        <end position="82"/>
    </location>
</feature>
<feature type="region of interest" description="Disordered" evidence="6">
    <location>
        <begin position="428"/>
        <end position="548"/>
    </location>
</feature>
<feature type="compositionally biased region" description="Low complexity" evidence="6">
    <location>
        <begin position="437"/>
        <end position="450"/>
    </location>
</feature>
<feature type="compositionally biased region" description="Basic and acidic residues" evidence="6">
    <location>
        <begin position="93"/>
        <end position="108"/>
    </location>
</feature>
<proteinExistence type="predicted"/>
<dbReference type="EMBL" id="ML213640">
    <property type="protein sequence ID" value="TFK33864.1"/>
    <property type="molecule type" value="Genomic_DNA"/>
</dbReference>
<keyword evidence="1" id="KW-0805">Transcription regulation</keyword>
<evidence type="ECO:0000256" key="2">
    <source>
        <dbReference type="ARBA" id="ARBA00023125"/>
    </source>
</evidence>
<evidence type="ECO:0000313" key="8">
    <source>
        <dbReference type="EMBL" id="TFK33864.1"/>
    </source>
</evidence>
<dbReference type="SMART" id="SM00353">
    <property type="entry name" value="HLH"/>
    <property type="match status" value="1"/>
</dbReference>
<feature type="compositionally biased region" description="Low complexity" evidence="6">
    <location>
        <begin position="484"/>
        <end position="500"/>
    </location>
</feature>
<sequence>MAMTLPIQLPTTPSSEAANGAPATPVSPAASLDNSTSPSSANNNSVSSTTNANSTNNTNSNNANNTTANANTNSVATANAAAQMKRKPSRRANTAERRATHNAVERQRRETLNGRFLDLAALLPNLSQIRRPSKSSIVNSSIAHIHASRRHRLLASRELRLIKLEADALRRELNEWRDRAGIPRVDEPVRGEGFSMVLGGELELIAPIAEEGDEDEDGGDGEGEVHAGVGGGYGYVGGAGDEDMDDYSSVPPLSAGGMHQHPGAAAMMGIAEDEVMKNPFAHNPPSQQQQHQQQGGQVHLTHILPRPGTGGMMSPVYDGPLGMYDHHPNHPSSHHGNHPSHHAHGGHNGHPMMHHQGNQYPPSSYPHPHPSHPTHPSHPNHPSAHHGHGPHHSMSHQQQMEAEKMAAYAAHVYGSNNNAQQAQRSLFTPPATSHGLPSAANGPNSAAANGAGNGTGSSTGSGPNSPAHSSGSPIQAGFPVPSDQFFAYQQQQAAQRAGYASSPSDDGSHQSHHSIPLSHPSHPNNHHGAHPIPMKRGAGGGRDRAGSLALSVGSAGSFGGSPVGSPSYELSHGEYMGVGVPRRGGGAAAGWVGGGAGREEMMMSGGNGGMVAVGGGGGGSGGGFAMMM</sequence>
<evidence type="ECO:0000256" key="4">
    <source>
        <dbReference type="ARBA" id="ARBA00023163"/>
    </source>
</evidence>
<feature type="compositionally biased region" description="Low complexity" evidence="6">
    <location>
        <begin position="287"/>
        <end position="297"/>
    </location>
</feature>
<dbReference type="Proteomes" id="UP000308652">
    <property type="component" value="Unassembled WGS sequence"/>
</dbReference>
<dbReference type="Gene3D" id="4.10.280.10">
    <property type="entry name" value="Helix-loop-helix DNA-binding domain"/>
    <property type="match status" value="1"/>
</dbReference>
<dbReference type="GO" id="GO:0045944">
    <property type="term" value="P:positive regulation of transcription by RNA polymerase II"/>
    <property type="evidence" value="ECO:0007669"/>
    <property type="project" value="TreeGrafter"/>
</dbReference>
<keyword evidence="4" id="KW-0804">Transcription</keyword>